<feature type="binding site" evidence="6 9">
    <location>
        <position position="103"/>
    </location>
    <ligand>
        <name>Zn(2+)</name>
        <dbReference type="ChEBI" id="CHEBI:29105"/>
        <note>catalytic</note>
    </ligand>
</feature>
<evidence type="ECO:0000256" key="3">
    <source>
        <dbReference type="ARBA" id="ARBA00022723"/>
    </source>
</evidence>
<dbReference type="NCBIfam" id="NF006537">
    <property type="entry name" value="PRK09027.1"/>
    <property type="match status" value="1"/>
</dbReference>
<proteinExistence type="inferred from homology"/>
<evidence type="ECO:0000256" key="1">
    <source>
        <dbReference type="ARBA" id="ARBA00006576"/>
    </source>
</evidence>
<name>A0A1E5E0W4_9VIBR</name>
<evidence type="ECO:0000313" key="12">
    <source>
        <dbReference type="Proteomes" id="UP000094070"/>
    </source>
</evidence>
<dbReference type="FunFam" id="3.40.140.10:FF:000007">
    <property type="entry name" value="Cytidine deaminase"/>
    <property type="match status" value="1"/>
</dbReference>
<dbReference type="PANTHER" id="PTHR11644">
    <property type="entry name" value="CYTIDINE DEAMINASE"/>
    <property type="match status" value="1"/>
</dbReference>
<dbReference type="HAMAP" id="MF_01558">
    <property type="entry name" value="Cyt_deam"/>
    <property type="match status" value="1"/>
</dbReference>
<reference evidence="11 12" key="1">
    <citation type="journal article" date="2012" name="Science">
        <title>Ecological populations of bacteria act as socially cohesive units of antibiotic production and resistance.</title>
        <authorList>
            <person name="Cordero O.X."/>
            <person name="Wildschutte H."/>
            <person name="Kirkup B."/>
            <person name="Proehl S."/>
            <person name="Ngo L."/>
            <person name="Hussain F."/>
            <person name="Le Roux F."/>
            <person name="Mincer T."/>
            <person name="Polz M.F."/>
        </authorList>
    </citation>
    <scope>NUCLEOTIDE SEQUENCE [LARGE SCALE GENOMIC DNA]</scope>
    <source>
        <strain evidence="11 12">1S-45</strain>
    </source>
</reference>
<dbReference type="InterPro" id="IPR002125">
    <property type="entry name" value="CMP_dCMP_dom"/>
</dbReference>
<dbReference type="PROSITE" id="PS00903">
    <property type="entry name" value="CYT_DCMP_DEAMINASES_1"/>
    <property type="match status" value="1"/>
</dbReference>
<accession>A0A1E5E0W4</accession>
<keyword evidence="12" id="KW-1185">Reference proteome</keyword>
<feature type="active site" description="Proton donor" evidence="6 7">
    <location>
        <position position="105"/>
    </location>
</feature>
<dbReference type="PROSITE" id="PS51747">
    <property type="entry name" value="CYT_DCMP_DEAMINASES_2"/>
    <property type="match status" value="2"/>
</dbReference>
<feature type="binding site" evidence="6 9">
    <location>
        <position position="130"/>
    </location>
    <ligand>
        <name>Zn(2+)</name>
        <dbReference type="ChEBI" id="CHEBI:29105"/>
        <note>catalytic</note>
    </ligand>
</feature>
<dbReference type="PANTHER" id="PTHR11644:SF2">
    <property type="entry name" value="CYTIDINE DEAMINASE"/>
    <property type="match status" value="1"/>
</dbReference>
<comment type="catalytic activity">
    <reaction evidence="6">
        <text>2'-deoxycytidine + H2O + H(+) = 2'-deoxyuridine + NH4(+)</text>
        <dbReference type="Rhea" id="RHEA:13433"/>
        <dbReference type="ChEBI" id="CHEBI:15377"/>
        <dbReference type="ChEBI" id="CHEBI:15378"/>
        <dbReference type="ChEBI" id="CHEBI:15698"/>
        <dbReference type="ChEBI" id="CHEBI:16450"/>
        <dbReference type="ChEBI" id="CHEBI:28938"/>
        <dbReference type="EC" id="3.5.4.5"/>
    </reaction>
</comment>
<dbReference type="InterPro" id="IPR013171">
    <property type="entry name" value="Cyd/dCyd_deaminase_Zn-bd"/>
</dbReference>
<dbReference type="SUPFAM" id="SSF53927">
    <property type="entry name" value="Cytidine deaminase-like"/>
    <property type="match status" value="2"/>
</dbReference>
<gene>
    <name evidence="6" type="primary">cdd</name>
    <name evidence="11" type="ORF">A1QC_10785</name>
</gene>
<comment type="function">
    <text evidence="6">This enzyme scavenges exogenous and endogenous cytidine and 2'-deoxycytidine for UMP synthesis.</text>
</comment>
<dbReference type="NCBIfam" id="TIGR01355">
    <property type="entry name" value="cyt_deam_dimer"/>
    <property type="match status" value="1"/>
</dbReference>
<dbReference type="InterPro" id="IPR016192">
    <property type="entry name" value="APOBEC/CMP_deaminase_Zn-bd"/>
</dbReference>
<dbReference type="InterPro" id="IPR050202">
    <property type="entry name" value="Cyt/Deoxycyt_deaminase"/>
</dbReference>
<dbReference type="EMBL" id="AJYK02000081">
    <property type="protein sequence ID" value="OEF24120.1"/>
    <property type="molecule type" value="Genomic_DNA"/>
</dbReference>
<dbReference type="RefSeq" id="WP_017025021.1">
    <property type="nucleotide sequence ID" value="NZ_AJYK02000081.1"/>
</dbReference>
<dbReference type="Pfam" id="PF08211">
    <property type="entry name" value="dCMP_cyt_deam_2"/>
    <property type="match status" value="1"/>
</dbReference>
<dbReference type="GO" id="GO:0008270">
    <property type="term" value="F:zinc ion binding"/>
    <property type="evidence" value="ECO:0007669"/>
    <property type="project" value="UniProtKB-UniRule"/>
</dbReference>
<evidence type="ECO:0000256" key="5">
    <source>
        <dbReference type="ARBA" id="ARBA00022833"/>
    </source>
</evidence>
<keyword evidence="5 6" id="KW-0862">Zinc</keyword>
<dbReference type="InterPro" id="IPR016193">
    <property type="entry name" value="Cytidine_deaminase-like"/>
</dbReference>
<comment type="cofactor">
    <cofactor evidence="6 9">
        <name>Zn(2+)</name>
        <dbReference type="ChEBI" id="CHEBI:29105"/>
    </cofactor>
    <text evidence="6 9">Binds 1 zinc ion.</text>
</comment>
<dbReference type="CDD" id="cd01283">
    <property type="entry name" value="cytidine_deaminase"/>
    <property type="match status" value="2"/>
</dbReference>
<dbReference type="AlphaFoldDB" id="A0A1E5E0W4"/>
<evidence type="ECO:0000256" key="8">
    <source>
        <dbReference type="PIRSR" id="PIRSR006334-2"/>
    </source>
</evidence>
<dbReference type="GO" id="GO:0055086">
    <property type="term" value="P:nucleobase-containing small molecule metabolic process"/>
    <property type="evidence" value="ECO:0007669"/>
    <property type="project" value="UniProtKB-ARBA"/>
</dbReference>
<feature type="binding site" evidence="6 8">
    <location>
        <begin position="90"/>
        <end position="92"/>
    </location>
    <ligand>
        <name>substrate</name>
    </ligand>
</feature>
<comment type="catalytic activity">
    <reaction evidence="6">
        <text>cytidine + H2O + H(+) = uridine + NH4(+)</text>
        <dbReference type="Rhea" id="RHEA:16069"/>
        <dbReference type="ChEBI" id="CHEBI:15377"/>
        <dbReference type="ChEBI" id="CHEBI:15378"/>
        <dbReference type="ChEBI" id="CHEBI:16704"/>
        <dbReference type="ChEBI" id="CHEBI:17562"/>
        <dbReference type="ChEBI" id="CHEBI:28938"/>
        <dbReference type="EC" id="3.5.4.5"/>
    </reaction>
</comment>
<dbReference type="GO" id="GO:0005829">
    <property type="term" value="C:cytosol"/>
    <property type="evidence" value="ECO:0007669"/>
    <property type="project" value="TreeGrafter"/>
</dbReference>
<evidence type="ECO:0000259" key="10">
    <source>
        <dbReference type="PROSITE" id="PS51747"/>
    </source>
</evidence>
<dbReference type="GO" id="GO:0072527">
    <property type="term" value="P:pyrimidine-containing compound metabolic process"/>
    <property type="evidence" value="ECO:0007669"/>
    <property type="project" value="UniProtKB-ARBA"/>
</dbReference>
<dbReference type="Proteomes" id="UP000094070">
    <property type="component" value="Unassembled WGS sequence"/>
</dbReference>
<dbReference type="PIRSF" id="PIRSF006334">
    <property type="entry name" value="Cdd_plus_pseudo"/>
    <property type="match status" value="1"/>
</dbReference>
<feature type="binding site" evidence="6 9">
    <location>
        <position position="133"/>
    </location>
    <ligand>
        <name>Zn(2+)</name>
        <dbReference type="ChEBI" id="CHEBI:29105"/>
        <note>catalytic</note>
    </ligand>
</feature>
<dbReference type="GO" id="GO:0004126">
    <property type="term" value="F:cytidine deaminase activity"/>
    <property type="evidence" value="ECO:0007669"/>
    <property type="project" value="UniProtKB-UniRule"/>
</dbReference>
<keyword evidence="3 6" id="KW-0479">Metal-binding</keyword>
<evidence type="ECO:0000256" key="6">
    <source>
        <dbReference type="HAMAP-Rule" id="MF_01558"/>
    </source>
</evidence>
<evidence type="ECO:0000313" key="11">
    <source>
        <dbReference type="EMBL" id="OEF24120.1"/>
    </source>
</evidence>
<evidence type="ECO:0000256" key="7">
    <source>
        <dbReference type="PIRSR" id="PIRSR006334-1"/>
    </source>
</evidence>
<organism evidence="11 12">
    <name type="scientific">Vibrio rumoiensis 1S-45</name>
    <dbReference type="NCBI Taxonomy" id="1188252"/>
    <lineage>
        <taxon>Bacteria</taxon>
        <taxon>Pseudomonadati</taxon>
        <taxon>Pseudomonadota</taxon>
        <taxon>Gammaproteobacteria</taxon>
        <taxon>Vibrionales</taxon>
        <taxon>Vibrionaceae</taxon>
        <taxon>Vibrio</taxon>
    </lineage>
</organism>
<dbReference type="InterPro" id="IPR020797">
    <property type="entry name" value="Cytidine_deaminase_bacteria"/>
</dbReference>
<dbReference type="GO" id="GO:0042802">
    <property type="term" value="F:identical protein binding"/>
    <property type="evidence" value="ECO:0007669"/>
    <property type="project" value="UniProtKB-ARBA"/>
</dbReference>
<dbReference type="InterPro" id="IPR006263">
    <property type="entry name" value="Cyt_deam_dimer"/>
</dbReference>
<dbReference type="Gene3D" id="3.40.140.10">
    <property type="entry name" value="Cytidine Deaminase, domain 2"/>
    <property type="match status" value="2"/>
</dbReference>
<keyword evidence="4 6" id="KW-0378">Hydrolase</keyword>
<dbReference type="Pfam" id="PF00383">
    <property type="entry name" value="dCMP_cyt_deam_1"/>
    <property type="match status" value="1"/>
</dbReference>
<evidence type="ECO:0000256" key="9">
    <source>
        <dbReference type="PIRSR" id="PIRSR006334-3"/>
    </source>
</evidence>
<protein>
    <recommendedName>
        <fullName evidence="6">Cytidine deaminase</fullName>
        <ecNumber evidence="6">3.5.4.5</ecNumber>
    </recommendedName>
    <alternativeName>
        <fullName evidence="6">Cytidine aminohydrolase</fullName>
        <shortName evidence="6">CDA</shortName>
    </alternativeName>
</protein>
<comment type="subunit">
    <text evidence="2 6">Homodimer.</text>
</comment>
<sequence length="296" mass="32135">MTIKTESCVFDHLPSDIAKQLKDLLESEHFTGHFTAEQYSNLLNNSNLSDTELKLALLPIAASRAYCAISNFHVGAIAEGNSGSVYFGANIEIPGVQLGQTVHAEQSVISHAWMKGETGIKNITINYTPCGHCRQFMNELNGIEQLAIQLPNRPAYTLQDLLPDSFGPQDLGIKARLMDSTRHNYQSSEASSFIQQAIKALNISHAPYTNNHSGVALMLTSGEIFQGSYAENAAFNPSLPPLQVAINLLLLSGYSLDDIQSAVLAENSKATISHLAETQSTLEAINPDITVTYLSL</sequence>
<dbReference type="STRING" id="1188252.A1QC_10785"/>
<dbReference type="OrthoDB" id="9795347at2"/>
<evidence type="ECO:0000256" key="4">
    <source>
        <dbReference type="ARBA" id="ARBA00022801"/>
    </source>
</evidence>
<evidence type="ECO:0000256" key="2">
    <source>
        <dbReference type="ARBA" id="ARBA00011738"/>
    </source>
</evidence>
<feature type="domain" description="CMP/dCMP-type deaminase" evidence="10">
    <location>
        <begin position="188"/>
        <end position="296"/>
    </location>
</feature>
<dbReference type="EC" id="3.5.4.5" evidence="6"/>
<feature type="domain" description="CMP/dCMP-type deaminase" evidence="10">
    <location>
        <begin position="49"/>
        <end position="169"/>
    </location>
</feature>
<dbReference type="eggNOG" id="COG0295">
    <property type="taxonomic scope" value="Bacteria"/>
</dbReference>
<comment type="caution">
    <text evidence="11">The sequence shown here is derived from an EMBL/GenBank/DDBJ whole genome shotgun (WGS) entry which is preliminary data.</text>
</comment>
<comment type="similarity">
    <text evidence="1 6">Belongs to the cytidine and deoxycytidylate deaminase family.</text>
</comment>